<keyword evidence="3" id="KW-1185">Reference proteome</keyword>
<gene>
    <name evidence="2" type="ORF">Bhyg_09388</name>
</gene>
<dbReference type="EMBL" id="WJQU01000002">
    <property type="protein sequence ID" value="KAJ6644419.1"/>
    <property type="molecule type" value="Genomic_DNA"/>
</dbReference>
<protein>
    <submittedName>
        <fullName evidence="2">Uncharacterized protein</fullName>
    </submittedName>
</protein>
<reference evidence="2" key="1">
    <citation type="submission" date="2022-07" db="EMBL/GenBank/DDBJ databases">
        <authorList>
            <person name="Trinca V."/>
            <person name="Uliana J.V.C."/>
            <person name="Torres T.T."/>
            <person name="Ward R.J."/>
            <person name="Monesi N."/>
        </authorList>
    </citation>
    <scope>NUCLEOTIDE SEQUENCE</scope>
    <source>
        <strain evidence="2">HSMRA1968</strain>
        <tissue evidence="2">Whole embryos</tissue>
    </source>
</reference>
<evidence type="ECO:0000313" key="3">
    <source>
        <dbReference type="Proteomes" id="UP001151699"/>
    </source>
</evidence>
<sequence>MEVPNGRSNVRCNGMPSSQGNSDMDHSHVNGAINLTTITSSTSPSESPNETPSYQSDYEPRTEEQDRIGIGFALITI</sequence>
<feature type="compositionally biased region" description="Polar residues" evidence="1">
    <location>
        <begin position="1"/>
        <end position="22"/>
    </location>
</feature>
<feature type="compositionally biased region" description="Low complexity" evidence="1">
    <location>
        <begin position="36"/>
        <end position="53"/>
    </location>
</feature>
<evidence type="ECO:0000256" key="1">
    <source>
        <dbReference type="SAM" id="MobiDB-lite"/>
    </source>
</evidence>
<comment type="caution">
    <text evidence="2">The sequence shown here is derived from an EMBL/GenBank/DDBJ whole genome shotgun (WGS) entry which is preliminary data.</text>
</comment>
<organism evidence="2 3">
    <name type="scientific">Pseudolycoriella hygida</name>
    <dbReference type="NCBI Taxonomy" id="35572"/>
    <lineage>
        <taxon>Eukaryota</taxon>
        <taxon>Metazoa</taxon>
        <taxon>Ecdysozoa</taxon>
        <taxon>Arthropoda</taxon>
        <taxon>Hexapoda</taxon>
        <taxon>Insecta</taxon>
        <taxon>Pterygota</taxon>
        <taxon>Neoptera</taxon>
        <taxon>Endopterygota</taxon>
        <taxon>Diptera</taxon>
        <taxon>Nematocera</taxon>
        <taxon>Sciaroidea</taxon>
        <taxon>Sciaridae</taxon>
        <taxon>Pseudolycoriella</taxon>
    </lineage>
</organism>
<feature type="region of interest" description="Disordered" evidence="1">
    <location>
        <begin position="1"/>
        <end position="70"/>
    </location>
</feature>
<accession>A0A9Q0N6J5</accession>
<dbReference type="AlphaFoldDB" id="A0A9Q0N6J5"/>
<proteinExistence type="predicted"/>
<feature type="compositionally biased region" description="Basic and acidic residues" evidence="1">
    <location>
        <begin position="58"/>
        <end position="67"/>
    </location>
</feature>
<evidence type="ECO:0000313" key="2">
    <source>
        <dbReference type="EMBL" id="KAJ6644419.1"/>
    </source>
</evidence>
<name>A0A9Q0N6J5_9DIPT</name>
<dbReference type="Proteomes" id="UP001151699">
    <property type="component" value="Chromosome B"/>
</dbReference>